<keyword evidence="2" id="KW-0813">Transport</keyword>
<dbReference type="PANTHER" id="PTHR30006:SF3">
    <property type="entry name" value="THIAMINE-BINDING PERIPLASMIC PROTEIN"/>
    <property type="match status" value="1"/>
</dbReference>
<dbReference type="GO" id="GO:0015888">
    <property type="term" value="P:thiamine transport"/>
    <property type="evidence" value="ECO:0007669"/>
    <property type="project" value="TreeGrafter"/>
</dbReference>
<dbReference type="RefSeq" id="WP_218114905.1">
    <property type="nucleotide sequence ID" value="NZ_CAJVAP010000012.1"/>
</dbReference>
<evidence type="ECO:0000256" key="4">
    <source>
        <dbReference type="ARBA" id="ARBA00022764"/>
    </source>
</evidence>
<dbReference type="Pfam" id="PF13416">
    <property type="entry name" value="SBP_bac_8"/>
    <property type="match status" value="1"/>
</dbReference>
<feature type="chain" id="PRO_5039540920" description="Spermidine/putrescine transport system substrate-binding protein" evidence="5">
    <location>
        <begin position="29"/>
        <end position="359"/>
    </location>
</feature>
<evidence type="ECO:0000256" key="5">
    <source>
        <dbReference type="SAM" id="SignalP"/>
    </source>
</evidence>
<gene>
    <name evidence="6" type="ORF">LEUCIP111803_01285</name>
</gene>
<proteinExistence type="predicted"/>
<comment type="caution">
    <text evidence="6">The sequence shown here is derived from an EMBL/GenBank/DDBJ whole genome shotgun (WGS) entry which is preliminary data.</text>
</comment>
<dbReference type="PANTHER" id="PTHR30006">
    <property type="entry name" value="THIAMINE-BINDING PERIPLASMIC PROTEIN-RELATED"/>
    <property type="match status" value="1"/>
</dbReference>
<keyword evidence="7" id="KW-1185">Reference proteome</keyword>
<dbReference type="GO" id="GO:0030976">
    <property type="term" value="F:thiamine pyrophosphate binding"/>
    <property type="evidence" value="ECO:0007669"/>
    <property type="project" value="TreeGrafter"/>
</dbReference>
<feature type="signal peptide" evidence="5">
    <location>
        <begin position="1"/>
        <end position="28"/>
    </location>
</feature>
<keyword evidence="3 5" id="KW-0732">Signal</keyword>
<dbReference type="GO" id="GO:0030975">
    <property type="term" value="F:thiamine binding"/>
    <property type="evidence" value="ECO:0007669"/>
    <property type="project" value="TreeGrafter"/>
</dbReference>
<dbReference type="PROSITE" id="PS51257">
    <property type="entry name" value="PROKAR_LIPOPROTEIN"/>
    <property type="match status" value="1"/>
</dbReference>
<dbReference type="EMBL" id="CAJVAP010000012">
    <property type="protein sequence ID" value="CAG7610263.1"/>
    <property type="molecule type" value="Genomic_DNA"/>
</dbReference>
<accession>A0A916JW83</accession>
<name>A0A916JW83_9MICO</name>
<evidence type="ECO:0000256" key="1">
    <source>
        <dbReference type="ARBA" id="ARBA00004418"/>
    </source>
</evidence>
<sequence>MTERTMRRRLAGAGALALSAALALTACAGGADDAGNDGGSGGGTTTLTFATFGGAYEEAQRAAWLDAFTEETGIEVVFDAYDFGKLQTMVESGDVIWDVVDTSGENGLESTSEWLESIDCTVVTTCDNPAAGLINTEWRVAQNTSAMVFAYNTEKAGGEPQNWADFFDTEKFPGKRGFPAWVSGGTIEAALLADGVAPEELYPLDVDRAIAKLDTIKDDIIWWESGTQSEELLTSGETVFSLVFSPRAYQLNVVNGAPVQAQWHNVLTIGNYTVIPKGTKNLDAAQQLVAWISDPANNANISLHYPVGPGTEGSSVDVPAEIAPWLPTEHLDTAVTMDDAYWDDSFGDVNATFQDWLQQ</sequence>
<keyword evidence="4" id="KW-0574">Periplasm</keyword>
<evidence type="ECO:0008006" key="8">
    <source>
        <dbReference type="Google" id="ProtNLM"/>
    </source>
</evidence>
<evidence type="ECO:0000256" key="3">
    <source>
        <dbReference type="ARBA" id="ARBA00022729"/>
    </source>
</evidence>
<dbReference type="GO" id="GO:0030288">
    <property type="term" value="C:outer membrane-bounded periplasmic space"/>
    <property type="evidence" value="ECO:0007669"/>
    <property type="project" value="TreeGrafter"/>
</dbReference>
<reference evidence="6" key="1">
    <citation type="submission" date="2021-06" db="EMBL/GenBank/DDBJ databases">
        <authorList>
            <person name="Criscuolo A."/>
        </authorList>
    </citation>
    <scope>NUCLEOTIDE SEQUENCE</scope>
    <source>
        <strain evidence="6">CIP111803</strain>
    </source>
</reference>
<evidence type="ECO:0000313" key="7">
    <source>
        <dbReference type="Proteomes" id="UP000693892"/>
    </source>
</evidence>
<protein>
    <recommendedName>
        <fullName evidence="8">Spermidine/putrescine transport system substrate-binding protein</fullName>
    </recommendedName>
</protein>
<dbReference type="Proteomes" id="UP000693892">
    <property type="component" value="Unassembled WGS sequence"/>
</dbReference>
<comment type="subcellular location">
    <subcellularLocation>
        <location evidence="1">Periplasm</location>
    </subcellularLocation>
</comment>
<dbReference type="InterPro" id="IPR006059">
    <property type="entry name" value="SBP"/>
</dbReference>
<organism evidence="6 7">
    <name type="scientific">Leucobacter soli</name>
    <dbReference type="NCBI Taxonomy" id="2812850"/>
    <lineage>
        <taxon>Bacteria</taxon>
        <taxon>Bacillati</taxon>
        <taxon>Actinomycetota</taxon>
        <taxon>Actinomycetes</taxon>
        <taxon>Micrococcales</taxon>
        <taxon>Microbacteriaceae</taxon>
        <taxon>Leucobacter</taxon>
    </lineage>
</organism>
<evidence type="ECO:0000313" key="6">
    <source>
        <dbReference type="EMBL" id="CAG7610263.1"/>
    </source>
</evidence>
<evidence type="ECO:0000256" key="2">
    <source>
        <dbReference type="ARBA" id="ARBA00022448"/>
    </source>
</evidence>
<dbReference type="AlphaFoldDB" id="A0A916JW83"/>